<dbReference type="RefSeq" id="WP_012094348.1">
    <property type="nucleotide sequence ID" value="NZ_CP024101.1"/>
</dbReference>
<keyword evidence="3 5" id="KW-0808">Transferase</keyword>
<dbReference type="PROSITE" id="PS51257">
    <property type="entry name" value="PROKAR_LIPOPROTEIN"/>
    <property type="match status" value="1"/>
</dbReference>
<dbReference type="GO" id="GO:0009247">
    <property type="term" value="P:glycolipid biosynthetic process"/>
    <property type="evidence" value="ECO:0007669"/>
    <property type="project" value="TreeGrafter"/>
</dbReference>
<dbReference type="Gene3D" id="3.90.550.10">
    <property type="entry name" value="Spore Coat Polysaccharide Biosynthesis Protein SpsA, Chain A"/>
    <property type="match status" value="2"/>
</dbReference>
<evidence type="ECO:0000256" key="2">
    <source>
        <dbReference type="ARBA" id="ARBA00022676"/>
    </source>
</evidence>
<keyword evidence="2" id="KW-0328">Glycosyltransferase</keyword>
<sequence length="507" mass="57181">MSEKSISIIIPGYDHSNSLINIFLSCHQLHPLEIICVVNKNATLPHHITENKLVKIIEVDETLHCNNRQVIGAEEANGDVLLFLDPQSIISSSVFYIFLEPLLKDEADVVLNNVNKIFYKKERPNTISIWQQVVNHIFHRPDLNIDSFLSLPYGITRAVIETIGLDSLLNPILAEQKVIHHNFRIAHHVEVDSHSPFHTKFHDNEFSLDEKRMIHHYIEAIANHLHSSQCSRAKYTDGKRRRDLAADFISRQLKYPPKITIGKQTFSKLYGGKQLSIIIPVQNEEKTIKAVIQELKKLEPLEIIVVINGTTDRTEEIAKKCGATVISYEEALGNDTGRAIGAYFSKGDILLFVDGDFVIPKYDLLPFVQAVQNGVDLALNNLDSYHMYRFPYSIVTACKYAVNVACARKDLGMGSTIAVPHAFSRNCIEKIGYLSLVCPVYSQVKAILEGFRIKNVHSVSVDTMNRVRPEKHFSKNKGISLATQQIIGDHVEGISYLITQKGIETSH</sequence>
<evidence type="ECO:0000313" key="5">
    <source>
        <dbReference type="EMBL" id="SCL92740.1"/>
    </source>
</evidence>
<feature type="domain" description="Glycosyltransferase 2-like" evidence="4">
    <location>
        <begin position="276"/>
        <end position="392"/>
    </location>
</feature>
<accession>A0AAX2CI59</accession>
<comment type="similarity">
    <text evidence="1">Belongs to the glycosyltransferase 2 family.</text>
</comment>
<organism evidence="5 6">
    <name type="scientific">Bacillus cytotoxicus</name>
    <dbReference type="NCBI Taxonomy" id="580165"/>
    <lineage>
        <taxon>Bacteria</taxon>
        <taxon>Bacillati</taxon>
        <taxon>Bacillota</taxon>
        <taxon>Bacilli</taxon>
        <taxon>Bacillales</taxon>
        <taxon>Bacillaceae</taxon>
        <taxon>Bacillus</taxon>
        <taxon>Bacillus cereus group</taxon>
    </lineage>
</organism>
<dbReference type="GeneID" id="33897177"/>
<evidence type="ECO:0000256" key="1">
    <source>
        <dbReference type="ARBA" id="ARBA00006739"/>
    </source>
</evidence>
<evidence type="ECO:0000313" key="6">
    <source>
        <dbReference type="Proteomes" id="UP000242164"/>
    </source>
</evidence>
<reference evidence="5 6" key="1">
    <citation type="submission" date="2016-08" db="EMBL/GenBank/DDBJ databases">
        <authorList>
            <person name="Loux V."/>
            <person name="Rue O."/>
        </authorList>
    </citation>
    <scope>NUCLEOTIDE SEQUENCE [LARGE SCALE GENOMIC DNA]</scope>
    <source>
        <strain evidence="5 6">AFSSA_08CEB44bac</strain>
    </source>
</reference>
<dbReference type="PANTHER" id="PTHR43398:SF1">
    <property type="entry name" value="DOLICHOL-PHOSPHATE MANNOSYLTRANSFERASE SUBUNIT 1"/>
    <property type="match status" value="1"/>
</dbReference>
<dbReference type="InterPro" id="IPR029044">
    <property type="entry name" value="Nucleotide-diphossugar_trans"/>
</dbReference>
<proteinExistence type="inferred from homology"/>
<comment type="caution">
    <text evidence="5">The sequence shown here is derived from an EMBL/GenBank/DDBJ whole genome shotgun (WGS) entry which is preliminary data.</text>
</comment>
<dbReference type="FunFam" id="3.90.550.10:FF:000134">
    <property type="entry name" value="Glycosyl transferase family 2"/>
    <property type="match status" value="1"/>
</dbReference>
<dbReference type="GO" id="GO:0004582">
    <property type="term" value="F:dolichyl-phosphate beta-D-mannosyltransferase activity"/>
    <property type="evidence" value="ECO:0007669"/>
    <property type="project" value="InterPro"/>
</dbReference>
<feature type="domain" description="Glycosyltransferase 2-like" evidence="4">
    <location>
        <begin position="7"/>
        <end position="128"/>
    </location>
</feature>
<dbReference type="AlphaFoldDB" id="A0AAX2CI59"/>
<dbReference type="Proteomes" id="UP000242164">
    <property type="component" value="Unassembled WGS sequence"/>
</dbReference>
<dbReference type="PANTHER" id="PTHR43398">
    <property type="entry name" value="DOLICHOL-PHOSPHATE MANNOSYLTRANSFERASE SUBUNIT 1"/>
    <property type="match status" value="1"/>
</dbReference>
<dbReference type="EMBL" id="FMIK01000024">
    <property type="protein sequence ID" value="SCL92740.1"/>
    <property type="molecule type" value="Genomic_DNA"/>
</dbReference>
<dbReference type="Pfam" id="PF00535">
    <property type="entry name" value="Glycos_transf_2"/>
    <property type="match status" value="2"/>
</dbReference>
<dbReference type="InterPro" id="IPR001173">
    <property type="entry name" value="Glyco_trans_2-like"/>
</dbReference>
<dbReference type="SUPFAM" id="SSF53448">
    <property type="entry name" value="Nucleotide-diphospho-sugar transferases"/>
    <property type="match status" value="2"/>
</dbReference>
<name>A0AAX2CI59_9BACI</name>
<evidence type="ECO:0000259" key="4">
    <source>
        <dbReference type="Pfam" id="PF00535"/>
    </source>
</evidence>
<dbReference type="GO" id="GO:0016020">
    <property type="term" value="C:membrane"/>
    <property type="evidence" value="ECO:0007669"/>
    <property type="project" value="GOC"/>
</dbReference>
<protein>
    <submittedName>
        <fullName evidence="5">Glycosyl transferase family 2</fullName>
    </submittedName>
</protein>
<evidence type="ECO:0000256" key="3">
    <source>
        <dbReference type="ARBA" id="ARBA00022679"/>
    </source>
</evidence>
<gene>
    <name evidence="5" type="ORF">BCB44BAC_02113</name>
</gene>
<dbReference type="InterPro" id="IPR039528">
    <property type="entry name" value="DPM1-like"/>
</dbReference>